<dbReference type="Proteomes" id="UP001165986">
    <property type="component" value="Unassembled WGS sequence"/>
</dbReference>
<dbReference type="AlphaFoldDB" id="A0AA40T313"/>
<keyword evidence="1" id="KW-1133">Transmembrane helix</keyword>
<keyword evidence="3" id="KW-1185">Reference proteome</keyword>
<gene>
    <name evidence="2" type="ORF">FNW02_29120</name>
</gene>
<dbReference type="RefSeq" id="WP_191760959.1">
    <property type="nucleotide sequence ID" value="NZ_VJXY01000047.1"/>
</dbReference>
<comment type="caution">
    <text evidence="2">The sequence shown here is derived from an EMBL/GenBank/DDBJ whole genome shotgun (WGS) entry which is preliminary data.</text>
</comment>
<keyword evidence="1" id="KW-0472">Membrane</keyword>
<feature type="transmembrane region" description="Helical" evidence="1">
    <location>
        <begin position="155"/>
        <end position="175"/>
    </location>
</feature>
<dbReference type="EMBL" id="VJXY01000047">
    <property type="protein sequence ID" value="MBD6619765.1"/>
    <property type="molecule type" value="Genomic_DNA"/>
</dbReference>
<proteinExistence type="predicted"/>
<sequence length="254" mass="28367">MTNIVDKTSQDTHVLNEYLQALLAIEEAKSDVSPKQVLAVLLARDAVHAELMLKVTRIPPDEVTKVMELDRRLRNQANQIVKAGQLKDWRSSIHPPAEAWWWFLEADEPDPWNRFDAVWDGLTTINLTAVVSFLTMFSSQFIISGLDLLTTFGLVGNGAMPAAGCAYALLVFGSLTQSGREKLQKLLHQLKLPARYCSEVSFGISAFLLLGAIYLQNSLPQLANYYYQRGLRSFAKAEFTEAKKDLKQAMSTTG</sequence>
<evidence type="ECO:0000313" key="2">
    <source>
        <dbReference type="EMBL" id="MBD6619765.1"/>
    </source>
</evidence>
<evidence type="ECO:0000313" key="3">
    <source>
        <dbReference type="Proteomes" id="UP001165986"/>
    </source>
</evidence>
<reference evidence="2" key="1">
    <citation type="submission" date="2019-07" db="EMBL/GenBank/DDBJ databases">
        <title>Toxilogical consequences of a new and cryptic species of cyanobacteria (Komarekiella delphini-convector) recovered from the epidermis of a bottlenose dolphin and 1500 ft. in the air.</title>
        <authorList>
            <person name="Brown A.O."/>
            <person name="Dvorak P."/>
            <person name="Villanueva C.D."/>
            <person name="Foss A.J."/>
            <person name="Garvey A.D."/>
            <person name="Gibson Q.A."/>
            <person name="Johansen J.R."/>
            <person name="Casamatta D.A."/>
        </authorList>
    </citation>
    <scope>NUCLEOTIDE SEQUENCE</scope>
    <source>
        <strain evidence="2">SJRDD-AB1</strain>
    </source>
</reference>
<name>A0AA40T313_9NOST</name>
<evidence type="ECO:0000256" key="1">
    <source>
        <dbReference type="SAM" id="Phobius"/>
    </source>
</evidence>
<organism evidence="2 3">
    <name type="scientific">Komarekiella delphini-convector SJRDD-AB1</name>
    <dbReference type="NCBI Taxonomy" id="2593771"/>
    <lineage>
        <taxon>Bacteria</taxon>
        <taxon>Bacillati</taxon>
        <taxon>Cyanobacteriota</taxon>
        <taxon>Cyanophyceae</taxon>
        <taxon>Nostocales</taxon>
        <taxon>Nostocaceae</taxon>
        <taxon>Komarekiella</taxon>
        <taxon>Komarekiella delphini-convector</taxon>
    </lineage>
</organism>
<feature type="transmembrane region" description="Helical" evidence="1">
    <location>
        <begin position="124"/>
        <end position="143"/>
    </location>
</feature>
<protein>
    <submittedName>
        <fullName evidence="2">Uncharacterized protein</fullName>
    </submittedName>
</protein>
<keyword evidence="1" id="KW-0812">Transmembrane</keyword>
<accession>A0AA40T313</accession>
<feature type="transmembrane region" description="Helical" evidence="1">
    <location>
        <begin position="196"/>
        <end position="215"/>
    </location>
</feature>